<evidence type="ECO:0000259" key="4">
    <source>
        <dbReference type="PROSITE" id="PS50137"/>
    </source>
</evidence>
<dbReference type="GO" id="GO:0070578">
    <property type="term" value="C:RISC-loading complex"/>
    <property type="evidence" value="ECO:0007669"/>
    <property type="project" value="TreeGrafter"/>
</dbReference>
<proteinExistence type="predicted"/>
<sequence length="310" mass="34216">MLLDDSGEDFIISLDDNSEDSDEVQPSNREHRKCIRACMEEEWKIILEKSFSLHPTEFQISISPSLIGSLVNCKSNTTMDSNTVGELQEYCTKHCMSLPSYRVTMESGPPHNKTFTITCQVEEHTTKGTSNSKKDAKKRAATSMMPIVMNCVPATQAAPPTLSTAWTAPQSIFSKPSVTGSPLYTAPKRTPVSIGSHDGHYPFNLHAPMGSPCFSHWSMPGSSGGYLTRKSNLFNTSPPSPYLPPRLTVPGIPHVPPRLTLPEHPSVPPRLTLPEHPYVPPRLTLPDHTRRPFSYPRGSDYVTASRTSTT</sequence>
<keyword evidence="1 2" id="KW-0694">RNA-binding</keyword>
<dbReference type="InterPro" id="IPR014720">
    <property type="entry name" value="dsRBD_dom"/>
</dbReference>
<dbReference type="Pfam" id="PF00035">
    <property type="entry name" value="dsrm"/>
    <property type="match status" value="1"/>
</dbReference>
<dbReference type="AlphaFoldDB" id="A0A7R9JTC6"/>
<dbReference type="PROSITE" id="PS50137">
    <property type="entry name" value="DS_RBD"/>
    <property type="match status" value="1"/>
</dbReference>
<feature type="domain" description="DRBM" evidence="4">
    <location>
        <begin position="82"/>
        <end position="150"/>
    </location>
</feature>
<dbReference type="SMART" id="SM00358">
    <property type="entry name" value="DSRM"/>
    <property type="match status" value="1"/>
</dbReference>
<dbReference type="EMBL" id="OE839967">
    <property type="protein sequence ID" value="CAD7589123.1"/>
    <property type="molecule type" value="Genomic_DNA"/>
</dbReference>
<organism evidence="5">
    <name type="scientific">Timema genevievae</name>
    <name type="common">Walking stick</name>
    <dbReference type="NCBI Taxonomy" id="629358"/>
    <lineage>
        <taxon>Eukaryota</taxon>
        <taxon>Metazoa</taxon>
        <taxon>Ecdysozoa</taxon>
        <taxon>Arthropoda</taxon>
        <taxon>Hexapoda</taxon>
        <taxon>Insecta</taxon>
        <taxon>Pterygota</taxon>
        <taxon>Neoptera</taxon>
        <taxon>Polyneoptera</taxon>
        <taxon>Phasmatodea</taxon>
        <taxon>Timematodea</taxon>
        <taxon>Timematoidea</taxon>
        <taxon>Timematidae</taxon>
        <taxon>Timema</taxon>
    </lineage>
</organism>
<dbReference type="Gene3D" id="3.30.160.20">
    <property type="match status" value="1"/>
</dbReference>
<accession>A0A7R9JTC6</accession>
<dbReference type="PANTHER" id="PTHR46205">
    <property type="entry name" value="LOQUACIOUS, ISOFORM B"/>
    <property type="match status" value="1"/>
</dbReference>
<dbReference type="FunFam" id="3.30.160.20:FF:000007">
    <property type="entry name" value="Double-stranded RNA-binding protein Staufen homolog 1"/>
    <property type="match status" value="1"/>
</dbReference>
<dbReference type="SUPFAM" id="SSF54768">
    <property type="entry name" value="dsRNA-binding domain-like"/>
    <property type="match status" value="1"/>
</dbReference>
<dbReference type="GO" id="GO:0070920">
    <property type="term" value="P:regulation of regulatory ncRNA processing"/>
    <property type="evidence" value="ECO:0007669"/>
    <property type="project" value="TreeGrafter"/>
</dbReference>
<dbReference type="GO" id="GO:0003725">
    <property type="term" value="F:double-stranded RNA binding"/>
    <property type="evidence" value="ECO:0007669"/>
    <property type="project" value="TreeGrafter"/>
</dbReference>
<dbReference type="GO" id="GO:0035197">
    <property type="term" value="F:siRNA binding"/>
    <property type="evidence" value="ECO:0007669"/>
    <property type="project" value="TreeGrafter"/>
</dbReference>
<dbReference type="GO" id="GO:0030422">
    <property type="term" value="P:siRNA processing"/>
    <property type="evidence" value="ECO:0007669"/>
    <property type="project" value="TreeGrafter"/>
</dbReference>
<reference evidence="5" key="1">
    <citation type="submission" date="2020-11" db="EMBL/GenBank/DDBJ databases">
        <authorList>
            <person name="Tran Van P."/>
        </authorList>
    </citation>
    <scope>NUCLEOTIDE SEQUENCE</scope>
</reference>
<dbReference type="GO" id="GO:0005634">
    <property type="term" value="C:nucleus"/>
    <property type="evidence" value="ECO:0007669"/>
    <property type="project" value="TreeGrafter"/>
</dbReference>
<protein>
    <recommendedName>
        <fullName evidence="4">DRBM domain-containing protein</fullName>
    </recommendedName>
</protein>
<evidence type="ECO:0000256" key="2">
    <source>
        <dbReference type="PROSITE-ProRule" id="PRU00266"/>
    </source>
</evidence>
<dbReference type="GO" id="GO:0005737">
    <property type="term" value="C:cytoplasm"/>
    <property type="evidence" value="ECO:0007669"/>
    <property type="project" value="TreeGrafter"/>
</dbReference>
<evidence type="ECO:0000256" key="1">
    <source>
        <dbReference type="ARBA" id="ARBA00022884"/>
    </source>
</evidence>
<evidence type="ECO:0000313" key="5">
    <source>
        <dbReference type="EMBL" id="CAD7589123.1"/>
    </source>
</evidence>
<gene>
    <name evidence="5" type="ORF">TGEB3V08_LOCUS3110</name>
</gene>
<dbReference type="GO" id="GO:0016442">
    <property type="term" value="C:RISC complex"/>
    <property type="evidence" value="ECO:0007669"/>
    <property type="project" value="TreeGrafter"/>
</dbReference>
<dbReference type="PANTHER" id="PTHR46205:SF3">
    <property type="entry name" value="LOQUACIOUS, ISOFORM B"/>
    <property type="match status" value="1"/>
</dbReference>
<name>A0A7R9JTC6_TIMGE</name>
<dbReference type="InterPro" id="IPR051247">
    <property type="entry name" value="RLC_Component"/>
</dbReference>
<feature type="region of interest" description="Disordered" evidence="3">
    <location>
        <begin position="261"/>
        <end position="310"/>
    </location>
</feature>
<evidence type="ECO:0000256" key="3">
    <source>
        <dbReference type="SAM" id="MobiDB-lite"/>
    </source>
</evidence>